<dbReference type="Proteomes" id="UP000319267">
    <property type="component" value="Unassembled WGS sequence"/>
</dbReference>
<name>A0A521EE00_9FLAO</name>
<dbReference type="AlphaFoldDB" id="A0A521EE00"/>
<keyword evidence="2" id="KW-1185">Reference proteome</keyword>
<proteinExistence type="predicted"/>
<dbReference type="EMBL" id="FXTQ01000004">
    <property type="protein sequence ID" value="SMO82105.1"/>
    <property type="molecule type" value="Genomic_DNA"/>
</dbReference>
<protein>
    <submittedName>
        <fullName evidence="1">Uncharacterized protein</fullName>
    </submittedName>
</protein>
<evidence type="ECO:0000313" key="1">
    <source>
        <dbReference type="EMBL" id="SMO82105.1"/>
    </source>
</evidence>
<reference evidence="1 2" key="1">
    <citation type="submission" date="2017-05" db="EMBL/GenBank/DDBJ databases">
        <authorList>
            <person name="Varghese N."/>
            <person name="Submissions S."/>
        </authorList>
    </citation>
    <scope>NUCLEOTIDE SEQUENCE [LARGE SCALE GENOMIC DNA]</scope>
    <source>
        <strain evidence="1 2">DSM 29982</strain>
    </source>
</reference>
<accession>A0A521EE00</accession>
<gene>
    <name evidence="1" type="ORF">SAMN06265220_104150</name>
</gene>
<sequence>MKGEYFLSKRNLNLCEKILPYLEVTANELKKII</sequence>
<organism evidence="1 2">
    <name type="scientific">Flavobacterium nitrogenifigens</name>
    <dbReference type="NCBI Taxonomy" id="1617283"/>
    <lineage>
        <taxon>Bacteria</taxon>
        <taxon>Pseudomonadati</taxon>
        <taxon>Bacteroidota</taxon>
        <taxon>Flavobacteriia</taxon>
        <taxon>Flavobacteriales</taxon>
        <taxon>Flavobacteriaceae</taxon>
        <taxon>Flavobacterium</taxon>
    </lineage>
</organism>
<evidence type="ECO:0000313" key="2">
    <source>
        <dbReference type="Proteomes" id="UP000319267"/>
    </source>
</evidence>